<protein>
    <submittedName>
        <fullName evidence="2">Uncharacterized protein</fullName>
    </submittedName>
</protein>
<feature type="compositionally biased region" description="Basic and acidic residues" evidence="1">
    <location>
        <begin position="91"/>
        <end position="104"/>
    </location>
</feature>
<evidence type="ECO:0000256" key="1">
    <source>
        <dbReference type="SAM" id="MobiDB-lite"/>
    </source>
</evidence>
<organism evidence="2">
    <name type="scientific">Vitis vinifera</name>
    <name type="common">Grape</name>
    <dbReference type="NCBI Taxonomy" id="29760"/>
    <lineage>
        <taxon>Eukaryota</taxon>
        <taxon>Viridiplantae</taxon>
        <taxon>Streptophyta</taxon>
        <taxon>Embryophyta</taxon>
        <taxon>Tracheophyta</taxon>
        <taxon>Spermatophyta</taxon>
        <taxon>Magnoliopsida</taxon>
        <taxon>eudicotyledons</taxon>
        <taxon>Gunneridae</taxon>
        <taxon>Pentapetalae</taxon>
        <taxon>rosids</taxon>
        <taxon>Vitales</taxon>
        <taxon>Vitaceae</taxon>
        <taxon>Viteae</taxon>
        <taxon>Vitis</taxon>
    </lineage>
</organism>
<feature type="region of interest" description="Disordered" evidence="1">
    <location>
        <begin position="44"/>
        <end position="104"/>
    </location>
</feature>
<name>A5AWX1_VITVI</name>
<feature type="compositionally biased region" description="Basic and acidic residues" evidence="1">
    <location>
        <begin position="12"/>
        <end position="22"/>
    </location>
</feature>
<accession>A5AWX1</accession>
<dbReference type="EMBL" id="AM438616">
    <property type="protein sequence ID" value="CAN73877.1"/>
    <property type="molecule type" value="Genomic_DNA"/>
</dbReference>
<proteinExistence type="predicted"/>
<reference evidence="2" key="1">
    <citation type="journal article" date="2007" name="PLoS ONE">
        <title>The first genome sequence of an elite grapevine cultivar (Pinot noir Vitis vinifera L.): coping with a highly heterozygous genome.</title>
        <authorList>
            <person name="Velasco R."/>
            <person name="Zharkikh A."/>
            <person name="Troggio M."/>
            <person name="Cartwright D.A."/>
            <person name="Cestaro A."/>
            <person name="Pruss D."/>
            <person name="Pindo M."/>
            <person name="FitzGerald L.M."/>
            <person name="Vezzulli S."/>
            <person name="Reid J."/>
            <person name="Malacarne G."/>
            <person name="Iliev D."/>
            <person name="Coppola G."/>
            <person name="Wardell B."/>
            <person name="Micheletti D."/>
            <person name="Macalma T."/>
            <person name="Facci M."/>
            <person name="Mitchell J.T."/>
            <person name="Perazzolli M."/>
            <person name="Eldredge G."/>
            <person name="Gatto P."/>
            <person name="Oyzerski R."/>
            <person name="Moretto M."/>
            <person name="Gutin N."/>
            <person name="Stefanini M."/>
            <person name="Chen Y."/>
            <person name="Segala C."/>
            <person name="Davenport C."/>
            <person name="Dematte L."/>
            <person name="Mraz A."/>
            <person name="Battilana J."/>
            <person name="Stormo K."/>
            <person name="Costa F."/>
            <person name="Tao Q."/>
            <person name="Si-Ammour A."/>
            <person name="Harkins T."/>
            <person name="Lackey A."/>
            <person name="Perbost C."/>
            <person name="Taillon B."/>
            <person name="Stella A."/>
            <person name="Solovyev V."/>
            <person name="Fawcett J.A."/>
            <person name="Sterck L."/>
            <person name="Vandepoele K."/>
            <person name="Grando S.M."/>
            <person name="Toppo S."/>
            <person name="Moser C."/>
            <person name="Lanchbury J."/>
            <person name="Bogden R."/>
            <person name="Skolnick M."/>
            <person name="Sgaramella V."/>
            <person name="Bhatnagar S.K."/>
            <person name="Fontana P."/>
            <person name="Gutin A."/>
            <person name="Van de Peer Y."/>
            <person name="Salamini F."/>
            <person name="Viola R."/>
        </authorList>
    </citation>
    <scope>NUCLEOTIDE SEQUENCE</scope>
</reference>
<evidence type="ECO:0000313" key="2">
    <source>
        <dbReference type="EMBL" id="CAN73877.1"/>
    </source>
</evidence>
<gene>
    <name evidence="2" type="ORF">VITISV_033424</name>
</gene>
<sequence length="104" mass="11841">MTTKHALYPQNSEKRAKIDGERRRRRWSELPNGEAVEAVRGLQRAARSGAGVRDALRRSGGACGGPPDRRQERPRRSPNGLPIQPRRRRHQDPPPHHSPHEVRP</sequence>
<feature type="region of interest" description="Disordered" evidence="1">
    <location>
        <begin position="1"/>
        <end position="26"/>
    </location>
</feature>
<dbReference type="AlphaFoldDB" id="A5AWX1"/>